<geneLocation type="plasmid" evidence="4"/>
<dbReference type="InterPro" id="IPR006119">
    <property type="entry name" value="Resolv_N"/>
</dbReference>
<sequence>MRVWEQITIRIPRLDFVSRQRINNYPSTFSFEMHSSTVVADVGVRLRAAQYVRMSTDHQQYSPENQKAAIAVYASEHDIDVVTTYEDDGRSGVTLRHRPALMRLLKDVLGATRVFDAVLVYDVSRWGRFQDVDESAYHEYLCRQAGVKVIYCAEPFANDGSPTSNIIKTIKRAMAGEFSRELSEKVFQGQSRHVERGFWQGSRPGYGLRRMLVDANRKPKACLQPLEHKSIHTDRIVLVPGPPNEVALVRKIFDWYVHDGLGVYKIADRLNRFGLYNAQDRPWSNTTIHELLRNEKYMGNMIWNRRSQKLHTSYVRNPETRWVRAVGAFEPIVDTAVFDATQARLDRYKSKADEHQVLASISRLLQETGRLTLRTIKQQLDIPGRTRVRRVLPSLEDAYRQVGYFPAFDIAYVDHRITAKKTMAQYVLDVVAQLEASGHRVERDDRLSTLCIDQELRINVCVTLGCKENTFQPYAKATKSTRFRADLVLVGYFPRPQLQLECFYLLPESVLDDRAQTTLSPCHVPGVEGFRVDDLSLLLTLCARVPIEVSDELSDDNQHH</sequence>
<dbReference type="Proteomes" id="UP000019146">
    <property type="component" value="Plasmid unnamed"/>
</dbReference>
<evidence type="ECO:0000259" key="2">
    <source>
        <dbReference type="PROSITE" id="PS51737"/>
    </source>
</evidence>
<dbReference type="GO" id="GO:0003677">
    <property type="term" value="F:DNA binding"/>
    <property type="evidence" value="ECO:0007669"/>
    <property type="project" value="InterPro"/>
</dbReference>
<dbReference type="PANTHER" id="PTHR30461">
    <property type="entry name" value="DNA-INVERTASE FROM LAMBDOID PROPHAGE"/>
    <property type="match status" value="1"/>
</dbReference>
<protein>
    <submittedName>
        <fullName evidence="3">Site-specific recombinase, DNA invertase Pin-like protein</fullName>
    </submittedName>
</protein>
<dbReference type="KEGG" id="bcai:K788_0001506"/>
<organism evidence="3 4">
    <name type="scientific">Paraburkholderia caribensis MBA4</name>
    <dbReference type="NCBI Taxonomy" id="1323664"/>
    <lineage>
        <taxon>Bacteria</taxon>
        <taxon>Pseudomonadati</taxon>
        <taxon>Pseudomonadota</taxon>
        <taxon>Betaproteobacteria</taxon>
        <taxon>Burkholderiales</taxon>
        <taxon>Burkholderiaceae</taxon>
        <taxon>Paraburkholderia</taxon>
    </lineage>
</organism>
<accession>A0A0P0RMN2</accession>
<dbReference type="Gene3D" id="3.40.50.1390">
    <property type="entry name" value="Resolvase, N-terminal catalytic domain"/>
    <property type="match status" value="1"/>
</dbReference>
<evidence type="ECO:0000313" key="3">
    <source>
        <dbReference type="EMBL" id="ALL70142.1"/>
    </source>
</evidence>
<evidence type="ECO:0000259" key="1">
    <source>
        <dbReference type="PROSITE" id="PS51736"/>
    </source>
</evidence>
<dbReference type="FunFam" id="3.40.50.1390:FF:000008">
    <property type="entry name" value="DNA recombinase"/>
    <property type="match status" value="1"/>
</dbReference>
<dbReference type="InterPro" id="IPR036162">
    <property type="entry name" value="Resolvase-like_N_sf"/>
</dbReference>
<feature type="domain" description="Resolvase/invertase-type recombinase catalytic" evidence="1">
    <location>
        <begin position="47"/>
        <end position="197"/>
    </location>
</feature>
<dbReference type="InterPro" id="IPR038109">
    <property type="entry name" value="DNA_bind_recomb_sf"/>
</dbReference>
<feature type="domain" description="Recombinase" evidence="2">
    <location>
        <begin position="225"/>
        <end position="351"/>
    </location>
</feature>
<name>A0A0P0RMN2_9BURK</name>
<dbReference type="PROSITE" id="PS51737">
    <property type="entry name" value="RECOMBINASE_DNA_BIND"/>
    <property type="match status" value="1"/>
</dbReference>
<gene>
    <name evidence="3" type="ORF">K788_0001506</name>
</gene>
<dbReference type="PANTHER" id="PTHR30461:SF23">
    <property type="entry name" value="DNA RECOMBINASE-RELATED"/>
    <property type="match status" value="1"/>
</dbReference>
<reference evidence="3 4" key="1">
    <citation type="journal article" date="2014" name="Genome Announc.">
        <title>Draft Genome Sequence of the Haloacid-Degrading Burkholderia caribensis Strain MBA4.</title>
        <authorList>
            <person name="Pan Y."/>
            <person name="Kong K.F."/>
            <person name="Tsang J.S."/>
        </authorList>
    </citation>
    <scope>NUCLEOTIDE SEQUENCE [LARGE SCALE GENOMIC DNA]</scope>
    <source>
        <strain evidence="3 4">MBA4</strain>
        <plasmid evidence="4">Plasmid</plasmid>
    </source>
</reference>
<dbReference type="EMBL" id="CP012748">
    <property type="protein sequence ID" value="ALL70142.1"/>
    <property type="molecule type" value="Genomic_DNA"/>
</dbReference>
<dbReference type="InterPro" id="IPR050639">
    <property type="entry name" value="SSR_resolvase"/>
</dbReference>
<dbReference type="GO" id="GO:0000150">
    <property type="term" value="F:DNA strand exchange activity"/>
    <property type="evidence" value="ECO:0007669"/>
    <property type="project" value="InterPro"/>
</dbReference>
<dbReference type="Pfam" id="PF00239">
    <property type="entry name" value="Resolvase"/>
    <property type="match status" value="1"/>
</dbReference>
<dbReference type="CDD" id="cd00338">
    <property type="entry name" value="Ser_Recombinase"/>
    <property type="match status" value="1"/>
</dbReference>
<dbReference type="SUPFAM" id="SSF53041">
    <property type="entry name" value="Resolvase-like"/>
    <property type="match status" value="1"/>
</dbReference>
<dbReference type="SMART" id="SM00857">
    <property type="entry name" value="Resolvase"/>
    <property type="match status" value="1"/>
</dbReference>
<dbReference type="Gene3D" id="3.90.1750.20">
    <property type="entry name" value="Putative Large Serine Recombinase, Chain B, Domain 2"/>
    <property type="match status" value="1"/>
</dbReference>
<dbReference type="AlphaFoldDB" id="A0A0P0RMN2"/>
<evidence type="ECO:0000313" key="4">
    <source>
        <dbReference type="Proteomes" id="UP000019146"/>
    </source>
</evidence>
<dbReference type="Pfam" id="PF07508">
    <property type="entry name" value="Recombinase"/>
    <property type="match status" value="1"/>
</dbReference>
<dbReference type="PROSITE" id="PS51736">
    <property type="entry name" value="RECOMBINASES_3"/>
    <property type="match status" value="1"/>
</dbReference>
<keyword evidence="3" id="KW-0614">Plasmid</keyword>
<proteinExistence type="predicted"/>
<dbReference type="InterPro" id="IPR011109">
    <property type="entry name" value="DNA_bind_recombinase_dom"/>
</dbReference>